<dbReference type="GO" id="GO:0000156">
    <property type="term" value="F:phosphorelay response regulator activity"/>
    <property type="evidence" value="ECO:0007669"/>
    <property type="project" value="TreeGrafter"/>
</dbReference>
<organism evidence="3 4">
    <name type="scientific">Noviherbaspirillum saxi</name>
    <dbReference type="NCBI Taxonomy" id="2320863"/>
    <lineage>
        <taxon>Bacteria</taxon>
        <taxon>Pseudomonadati</taxon>
        <taxon>Pseudomonadota</taxon>
        <taxon>Betaproteobacteria</taxon>
        <taxon>Burkholderiales</taxon>
        <taxon>Oxalobacteraceae</taxon>
        <taxon>Noviherbaspirillum</taxon>
    </lineage>
</organism>
<dbReference type="Pfam" id="PF00072">
    <property type="entry name" value="Response_reg"/>
    <property type="match status" value="1"/>
</dbReference>
<evidence type="ECO:0000313" key="4">
    <source>
        <dbReference type="Proteomes" id="UP000265955"/>
    </source>
</evidence>
<dbReference type="SUPFAM" id="SSF52172">
    <property type="entry name" value="CheY-like"/>
    <property type="match status" value="1"/>
</dbReference>
<evidence type="ECO:0000256" key="1">
    <source>
        <dbReference type="PROSITE-ProRule" id="PRU00169"/>
    </source>
</evidence>
<dbReference type="InterPro" id="IPR001789">
    <property type="entry name" value="Sig_transdc_resp-reg_receiver"/>
</dbReference>
<dbReference type="RefSeq" id="WP_119770300.1">
    <property type="nucleotide sequence ID" value="NZ_QYUO01000002.1"/>
</dbReference>
<dbReference type="Proteomes" id="UP000265955">
    <property type="component" value="Unassembled WGS sequence"/>
</dbReference>
<accession>A0A3A3FNA6</accession>
<keyword evidence="1" id="KW-0597">Phosphoprotein</keyword>
<dbReference type="AlphaFoldDB" id="A0A3A3FNA6"/>
<dbReference type="InterPro" id="IPR011006">
    <property type="entry name" value="CheY-like_superfamily"/>
</dbReference>
<name>A0A3A3FNA6_9BURK</name>
<dbReference type="InterPro" id="IPR051271">
    <property type="entry name" value="2C-system_Tx_regulators"/>
</dbReference>
<feature type="modified residue" description="4-aspartylphosphate" evidence="1">
    <location>
        <position position="94"/>
    </location>
</feature>
<feature type="domain" description="Response regulatory" evidence="2">
    <location>
        <begin position="43"/>
        <end position="159"/>
    </location>
</feature>
<comment type="caution">
    <text evidence="3">The sequence shown here is derived from an EMBL/GenBank/DDBJ whole genome shotgun (WGS) entry which is preliminary data.</text>
</comment>
<dbReference type="PANTHER" id="PTHR45526:SF1">
    <property type="entry name" value="TRANSCRIPTIONAL REGULATORY PROTEIN DCUR-RELATED"/>
    <property type="match status" value="1"/>
</dbReference>
<dbReference type="PANTHER" id="PTHR45526">
    <property type="entry name" value="TRANSCRIPTIONAL REGULATORY PROTEIN DPIA"/>
    <property type="match status" value="1"/>
</dbReference>
<dbReference type="SMART" id="SM00448">
    <property type="entry name" value="REC"/>
    <property type="match status" value="1"/>
</dbReference>
<dbReference type="OrthoDB" id="9152510at2"/>
<evidence type="ECO:0000313" key="3">
    <source>
        <dbReference type="EMBL" id="RJF95149.1"/>
    </source>
</evidence>
<dbReference type="Gene3D" id="3.40.50.2300">
    <property type="match status" value="1"/>
</dbReference>
<dbReference type="EMBL" id="QYUO01000002">
    <property type="protein sequence ID" value="RJF95149.1"/>
    <property type="molecule type" value="Genomic_DNA"/>
</dbReference>
<protein>
    <submittedName>
        <fullName evidence="3">Response regulator</fullName>
    </submittedName>
</protein>
<evidence type="ECO:0000259" key="2">
    <source>
        <dbReference type="PROSITE" id="PS50110"/>
    </source>
</evidence>
<dbReference type="PROSITE" id="PS50110">
    <property type="entry name" value="RESPONSE_REGULATORY"/>
    <property type="match status" value="1"/>
</dbReference>
<keyword evidence="4" id="KW-1185">Reference proteome</keyword>
<gene>
    <name evidence="3" type="ORF">D3871_16960</name>
</gene>
<proteinExistence type="predicted"/>
<sequence>MQELGTSIHSAPWYCLPVEKPETRGSEDHHLSQWLVARETMLRVMVVEDSDAVCGVWRHMIDKIEGLLLCGEYGHVMAALVGIAKNQPDVVLLDIQLRGECGAPVLQLAMERYAHTKVIVVSNYADDIYRRHYINAGAYAFFDKSYELKALRRTLEQLAMARLNRGDSYAD</sequence>
<reference evidence="4" key="1">
    <citation type="submission" date="2018-09" db="EMBL/GenBank/DDBJ databases">
        <authorList>
            <person name="Zhu H."/>
        </authorList>
    </citation>
    <scope>NUCLEOTIDE SEQUENCE [LARGE SCALE GENOMIC DNA]</scope>
    <source>
        <strain evidence="4">K1R23-30</strain>
    </source>
</reference>